<dbReference type="OrthoDB" id="9801695at2"/>
<organism evidence="5 6">
    <name type="scientific">Gluconacetobacter entanii</name>
    <dbReference type="NCBI Taxonomy" id="108528"/>
    <lineage>
        <taxon>Bacteria</taxon>
        <taxon>Pseudomonadati</taxon>
        <taxon>Pseudomonadota</taxon>
        <taxon>Alphaproteobacteria</taxon>
        <taxon>Acetobacterales</taxon>
        <taxon>Acetobacteraceae</taxon>
        <taxon>Gluconacetobacter</taxon>
    </lineage>
</organism>
<feature type="chain" id="PRO_5016363027" description="Transglycosylase SLT domain-containing protein" evidence="3">
    <location>
        <begin position="27"/>
        <end position="286"/>
    </location>
</feature>
<feature type="domain" description="Transglycosylase SLT" evidence="4">
    <location>
        <begin position="32"/>
        <end position="130"/>
    </location>
</feature>
<evidence type="ECO:0000256" key="1">
    <source>
        <dbReference type="ARBA" id="ARBA00007734"/>
    </source>
</evidence>
<reference evidence="5 6" key="1">
    <citation type="submission" date="2017-07" db="EMBL/GenBank/DDBJ databases">
        <title>A draft genome sequence of Gluconacetobacter entanii LTH 4560.</title>
        <authorList>
            <person name="Skraban J."/>
            <person name="Cleenwerck I."/>
            <person name="Vandamme P."/>
            <person name="Trcek J."/>
        </authorList>
    </citation>
    <scope>NUCLEOTIDE SEQUENCE [LARGE SCALE GENOMIC DNA]</scope>
    <source>
        <strain evidence="5 6">LTH 4560</strain>
    </source>
</reference>
<dbReference type="SUPFAM" id="SSF53955">
    <property type="entry name" value="Lysozyme-like"/>
    <property type="match status" value="1"/>
</dbReference>
<evidence type="ECO:0000256" key="2">
    <source>
        <dbReference type="ARBA" id="ARBA00009387"/>
    </source>
</evidence>
<dbReference type="Gene3D" id="1.10.530.10">
    <property type="match status" value="1"/>
</dbReference>
<dbReference type="CDD" id="cd00254">
    <property type="entry name" value="LT-like"/>
    <property type="match status" value="1"/>
</dbReference>
<dbReference type="RefSeq" id="WP_110914086.1">
    <property type="nucleotide sequence ID" value="NZ_NKUF01000027.1"/>
</dbReference>
<protein>
    <recommendedName>
        <fullName evidence="4">Transglycosylase SLT domain-containing protein</fullName>
    </recommendedName>
</protein>
<evidence type="ECO:0000259" key="4">
    <source>
        <dbReference type="Pfam" id="PF01464"/>
    </source>
</evidence>
<feature type="signal peptide" evidence="3">
    <location>
        <begin position="1"/>
        <end position="26"/>
    </location>
</feature>
<comment type="similarity">
    <text evidence="1">Belongs to the transglycosylase Slt family.</text>
</comment>
<dbReference type="PANTHER" id="PTHR37423">
    <property type="entry name" value="SOLUBLE LYTIC MUREIN TRANSGLYCOSYLASE-RELATED"/>
    <property type="match status" value="1"/>
</dbReference>
<dbReference type="AlphaFoldDB" id="A0A318PQS2"/>
<evidence type="ECO:0000256" key="3">
    <source>
        <dbReference type="SAM" id="SignalP"/>
    </source>
</evidence>
<comment type="caution">
    <text evidence="5">The sequence shown here is derived from an EMBL/GenBank/DDBJ whole genome shotgun (WGS) entry which is preliminary data.</text>
</comment>
<sequence>MIRVKTMPALLVVCAGFAISMQSVSAAPFDAYVTDAATRAHIPPAWITGVMHAESQGDASAVSPRGAMGLMQIMPDTWRQLRAALKLGADPYDPHDNITVGAAYLRWLHDRYGDAGFLAAYNAGPGRYEQLLTAGKMLPDETRKYVAKVIRLLRGVSVGGTISGVDFVDRPHEQTPSGSPLFVGEFASREATQNAPEVMPIFVQAIRSKAPPHENLSSHRTHFGNVRGVEQIGKHTEKRGQDKMACHDTTQSAVASCFCVCRLGRSRAGFWVLCPLPAGFSCTGRF</sequence>
<dbReference type="InterPro" id="IPR008258">
    <property type="entry name" value="Transglycosylase_SLT_dom_1"/>
</dbReference>
<keyword evidence="3" id="KW-0732">Signal</keyword>
<proteinExistence type="inferred from homology"/>
<accession>A0A318PQS2</accession>
<comment type="similarity">
    <text evidence="2">Belongs to the virb1 family.</text>
</comment>
<gene>
    <name evidence="5" type="ORF">CFR72_11410</name>
</gene>
<dbReference type="EMBL" id="NKUF01000027">
    <property type="protein sequence ID" value="PYD62629.1"/>
    <property type="molecule type" value="Genomic_DNA"/>
</dbReference>
<name>A0A318PQS2_9PROT</name>
<dbReference type="Proteomes" id="UP000248301">
    <property type="component" value="Unassembled WGS sequence"/>
</dbReference>
<evidence type="ECO:0000313" key="6">
    <source>
        <dbReference type="Proteomes" id="UP000248301"/>
    </source>
</evidence>
<dbReference type="InterPro" id="IPR023346">
    <property type="entry name" value="Lysozyme-like_dom_sf"/>
</dbReference>
<dbReference type="PANTHER" id="PTHR37423:SF2">
    <property type="entry name" value="MEMBRANE-BOUND LYTIC MUREIN TRANSGLYCOSYLASE C"/>
    <property type="match status" value="1"/>
</dbReference>
<dbReference type="Pfam" id="PF01464">
    <property type="entry name" value="SLT"/>
    <property type="match status" value="1"/>
</dbReference>
<evidence type="ECO:0000313" key="5">
    <source>
        <dbReference type="EMBL" id="PYD62629.1"/>
    </source>
</evidence>